<sequence length="241" mass="26032">MGPTPNAPRAHATSRRSRPRVAPVAHGQHSSSASTTVSTTWPPARPTTTATTMDNHEDDDNADAFPRAFDFFVARAAVVGRSFCSERGVRARVCCPPKPAPPISQIGQPAIMRAIFSRHDWLRPISPSSAMFDLPSPAQRRAGQPGRQLHRAQRFGTADRPTTPPRLMTRPTTYSAPAPVPRSPLARTPLVSQHEHRVAKGASLRAVRTAGPQLSRRLRRGPPGWAVCRVLRPGPAAIAAA</sequence>
<dbReference type="EMBL" id="GG745370">
    <property type="protein sequence ID" value="KNE71158.1"/>
    <property type="molecule type" value="Genomic_DNA"/>
</dbReference>
<reference evidence="2 3" key="1">
    <citation type="submission" date="2009-11" db="EMBL/GenBank/DDBJ databases">
        <title>Annotation of Allomyces macrogynus ATCC 38327.</title>
        <authorList>
            <consortium name="The Broad Institute Genome Sequencing Platform"/>
            <person name="Russ C."/>
            <person name="Cuomo C."/>
            <person name="Burger G."/>
            <person name="Gray M.W."/>
            <person name="Holland P.W.H."/>
            <person name="King N."/>
            <person name="Lang F.B.F."/>
            <person name="Roger A.J."/>
            <person name="Ruiz-Trillo I."/>
            <person name="Young S.K."/>
            <person name="Zeng Q."/>
            <person name="Gargeya S."/>
            <person name="Fitzgerald M."/>
            <person name="Haas B."/>
            <person name="Abouelleil A."/>
            <person name="Alvarado L."/>
            <person name="Arachchi H.M."/>
            <person name="Berlin A."/>
            <person name="Chapman S.B."/>
            <person name="Gearin G."/>
            <person name="Goldberg J."/>
            <person name="Griggs A."/>
            <person name="Gujja S."/>
            <person name="Hansen M."/>
            <person name="Heiman D."/>
            <person name="Howarth C."/>
            <person name="Larimer J."/>
            <person name="Lui A."/>
            <person name="MacDonald P.J.P."/>
            <person name="McCowen C."/>
            <person name="Montmayeur A."/>
            <person name="Murphy C."/>
            <person name="Neiman D."/>
            <person name="Pearson M."/>
            <person name="Priest M."/>
            <person name="Roberts A."/>
            <person name="Saif S."/>
            <person name="Shea T."/>
            <person name="Sisk P."/>
            <person name="Stolte C."/>
            <person name="Sykes S."/>
            <person name="Wortman J."/>
            <person name="Nusbaum C."/>
            <person name="Birren B."/>
        </authorList>
    </citation>
    <scope>NUCLEOTIDE SEQUENCE [LARGE SCALE GENOMIC DNA]</scope>
    <source>
        <strain evidence="2 3">ATCC 38327</strain>
    </source>
</reference>
<keyword evidence="3" id="KW-1185">Reference proteome</keyword>
<evidence type="ECO:0000256" key="1">
    <source>
        <dbReference type="SAM" id="MobiDB-lite"/>
    </source>
</evidence>
<feature type="compositionally biased region" description="Low complexity" evidence="1">
    <location>
        <begin position="30"/>
        <end position="52"/>
    </location>
</feature>
<proteinExistence type="predicted"/>
<protein>
    <submittedName>
        <fullName evidence="2">Uncharacterized protein</fullName>
    </submittedName>
</protein>
<organism evidence="2 3">
    <name type="scientific">Allomyces macrogynus (strain ATCC 38327)</name>
    <name type="common">Allomyces javanicus var. macrogynus</name>
    <dbReference type="NCBI Taxonomy" id="578462"/>
    <lineage>
        <taxon>Eukaryota</taxon>
        <taxon>Fungi</taxon>
        <taxon>Fungi incertae sedis</taxon>
        <taxon>Blastocladiomycota</taxon>
        <taxon>Blastocladiomycetes</taxon>
        <taxon>Blastocladiales</taxon>
        <taxon>Blastocladiaceae</taxon>
        <taxon>Allomyces</taxon>
    </lineage>
</organism>
<feature type="region of interest" description="Disordered" evidence="1">
    <location>
        <begin position="1"/>
        <end position="58"/>
    </location>
</feature>
<feature type="region of interest" description="Disordered" evidence="1">
    <location>
        <begin position="137"/>
        <end position="187"/>
    </location>
</feature>
<dbReference type="VEuPathDB" id="FungiDB:AMAG_20402"/>
<accession>A0A0L0T8M1</accession>
<dbReference type="Proteomes" id="UP000054350">
    <property type="component" value="Unassembled WGS sequence"/>
</dbReference>
<evidence type="ECO:0000313" key="3">
    <source>
        <dbReference type="Proteomes" id="UP000054350"/>
    </source>
</evidence>
<gene>
    <name evidence="2" type="ORF">AMAG_20402</name>
</gene>
<reference evidence="3" key="2">
    <citation type="submission" date="2009-11" db="EMBL/GenBank/DDBJ databases">
        <title>The Genome Sequence of Allomyces macrogynus strain ATCC 38327.</title>
        <authorList>
            <consortium name="The Broad Institute Genome Sequencing Platform"/>
            <person name="Russ C."/>
            <person name="Cuomo C."/>
            <person name="Shea T."/>
            <person name="Young S.K."/>
            <person name="Zeng Q."/>
            <person name="Koehrsen M."/>
            <person name="Haas B."/>
            <person name="Borodovsky M."/>
            <person name="Guigo R."/>
            <person name="Alvarado L."/>
            <person name="Berlin A."/>
            <person name="Borenstein D."/>
            <person name="Chen Z."/>
            <person name="Engels R."/>
            <person name="Freedman E."/>
            <person name="Gellesch M."/>
            <person name="Goldberg J."/>
            <person name="Griggs A."/>
            <person name="Gujja S."/>
            <person name="Heiman D."/>
            <person name="Hepburn T."/>
            <person name="Howarth C."/>
            <person name="Jen D."/>
            <person name="Larson L."/>
            <person name="Lewis B."/>
            <person name="Mehta T."/>
            <person name="Park D."/>
            <person name="Pearson M."/>
            <person name="Roberts A."/>
            <person name="Saif S."/>
            <person name="Shenoy N."/>
            <person name="Sisk P."/>
            <person name="Stolte C."/>
            <person name="Sykes S."/>
            <person name="Walk T."/>
            <person name="White J."/>
            <person name="Yandava C."/>
            <person name="Burger G."/>
            <person name="Gray M.W."/>
            <person name="Holland P.W.H."/>
            <person name="King N."/>
            <person name="Lang F.B.F."/>
            <person name="Roger A.J."/>
            <person name="Ruiz-Trillo I."/>
            <person name="Lander E."/>
            <person name="Nusbaum C."/>
        </authorList>
    </citation>
    <scope>NUCLEOTIDE SEQUENCE [LARGE SCALE GENOMIC DNA]</scope>
    <source>
        <strain evidence="3">ATCC 38327</strain>
    </source>
</reference>
<evidence type="ECO:0000313" key="2">
    <source>
        <dbReference type="EMBL" id="KNE71158.1"/>
    </source>
</evidence>
<dbReference type="AlphaFoldDB" id="A0A0L0T8M1"/>
<name>A0A0L0T8M1_ALLM3</name>